<evidence type="ECO:0000313" key="2">
    <source>
        <dbReference type="Proteomes" id="UP000287124"/>
    </source>
</evidence>
<gene>
    <name evidence="1" type="ORF">BHE90_013651</name>
</gene>
<dbReference type="EMBL" id="MIKF01000342">
    <property type="protein sequence ID" value="RTE71941.1"/>
    <property type="molecule type" value="Genomic_DNA"/>
</dbReference>
<dbReference type="Proteomes" id="UP000287124">
    <property type="component" value="Unassembled WGS sequence"/>
</dbReference>
<dbReference type="AlphaFoldDB" id="A0A430L876"/>
<sequence>TPKSPFNGGTGFIGGVALRNYQRDMEAQAAEAIDSGEVRSVSQTLDWRYEDRFA</sequence>
<reference evidence="1 2" key="1">
    <citation type="submission" date="2017-06" db="EMBL/GenBank/DDBJ databases">
        <title>Comparative genomic analysis of Ambrosia Fusariam Clade fungi.</title>
        <authorList>
            <person name="Stajich J.E."/>
            <person name="Carrillo J."/>
            <person name="Kijimoto T."/>
            <person name="Eskalen A."/>
            <person name="O'Donnell K."/>
            <person name="Kasson M."/>
        </authorList>
    </citation>
    <scope>NUCLEOTIDE SEQUENCE [LARGE SCALE GENOMIC DNA]</scope>
    <source>
        <strain evidence="1 2">UCR1854</strain>
    </source>
</reference>
<keyword evidence="2" id="KW-1185">Reference proteome</keyword>
<name>A0A430L876_9HYPO</name>
<evidence type="ECO:0000313" key="1">
    <source>
        <dbReference type="EMBL" id="RTE71941.1"/>
    </source>
</evidence>
<protein>
    <submittedName>
        <fullName evidence="1">Uncharacterized protein</fullName>
    </submittedName>
</protein>
<comment type="caution">
    <text evidence="1">The sequence shown here is derived from an EMBL/GenBank/DDBJ whole genome shotgun (WGS) entry which is preliminary data.</text>
</comment>
<feature type="non-terminal residue" evidence="1">
    <location>
        <position position="1"/>
    </location>
</feature>
<organism evidence="1 2">
    <name type="scientific">Fusarium euwallaceae</name>
    <dbReference type="NCBI Taxonomy" id="1147111"/>
    <lineage>
        <taxon>Eukaryota</taxon>
        <taxon>Fungi</taxon>
        <taxon>Dikarya</taxon>
        <taxon>Ascomycota</taxon>
        <taxon>Pezizomycotina</taxon>
        <taxon>Sordariomycetes</taxon>
        <taxon>Hypocreomycetidae</taxon>
        <taxon>Hypocreales</taxon>
        <taxon>Nectriaceae</taxon>
        <taxon>Fusarium</taxon>
        <taxon>Fusarium solani species complex</taxon>
    </lineage>
</organism>
<accession>A0A430L876</accession>
<proteinExistence type="predicted"/>